<reference evidence="2" key="1">
    <citation type="submission" date="2018-03" db="EMBL/GenBank/DDBJ databases">
        <authorList>
            <person name="Xing Y."/>
        </authorList>
    </citation>
    <scope>NUCLEOTIDE SEQUENCE</scope>
    <source>
        <tissue evidence="2">Antenna</tissue>
    </source>
</reference>
<accession>A0A3Q9NAY6</accession>
<sequence>MKAIVVLCVLVAAVAARPEETETYNPQYDSFNAQELAENIRLLKNYGKCFLDQGPCTSEGNDFKKAIPDALKTSCARCTPKQKELIRTVVKAFQTKLPDVWDALVKKNDPELKYKAEFDKFLQGSD</sequence>
<evidence type="ECO:0000313" key="2">
    <source>
        <dbReference type="EMBL" id="AZT78915.2"/>
    </source>
</evidence>
<dbReference type="PANTHER" id="PTHR11257">
    <property type="entry name" value="CHEMOSENSORY PROTEIN-RELATED"/>
    <property type="match status" value="1"/>
</dbReference>
<dbReference type="AlphaFoldDB" id="A0A3Q9NAY6"/>
<evidence type="ECO:0000256" key="1">
    <source>
        <dbReference type="SAM" id="SignalP"/>
    </source>
</evidence>
<proteinExistence type="evidence at transcript level"/>
<dbReference type="PANTHER" id="PTHR11257:SF13">
    <property type="entry name" value="GEO07322P1"/>
    <property type="match status" value="1"/>
</dbReference>
<dbReference type="Gene3D" id="1.10.2080.10">
    <property type="entry name" value="Insect odorant-binding protein A10/Ejaculatory bulb-specific protein 3"/>
    <property type="match status" value="1"/>
</dbReference>
<dbReference type="SUPFAM" id="SSF100910">
    <property type="entry name" value="Chemosensory protein Csp2"/>
    <property type="match status" value="1"/>
</dbReference>
<feature type="signal peptide" evidence="1">
    <location>
        <begin position="1"/>
        <end position="16"/>
    </location>
</feature>
<protein>
    <submittedName>
        <fullName evidence="2">Chemosensory protein</fullName>
    </submittedName>
</protein>
<dbReference type="EMBL" id="MH050646">
    <property type="protein sequence ID" value="AZT78915.2"/>
    <property type="molecule type" value="mRNA"/>
</dbReference>
<keyword evidence="1" id="KW-0732">Signal</keyword>
<organism evidence="2">
    <name type="scientific">Dioryctria abietella</name>
    <name type="common">Spruce coneworm moth</name>
    <name type="synonym">Tinea abietella</name>
    <dbReference type="NCBI Taxonomy" id="305662"/>
    <lineage>
        <taxon>Eukaryota</taxon>
        <taxon>Metazoa</taxon>
        <taxon>Ecdysozoa</taxon>
        <taxon>Arthropoda</taxon>
        <taxon>Hexapoda</taxon>
        <taxon>Insecta</taxon>
        <taxon>Pterygota</taxon>
        <taxon>Neoptera</taxon>
        <taxon>Endopterygota</taxon>
        <taxon>Lepidoptera</taxon>
        <taxon>Glossata</taxon>
        <taxon>Ditrysia</taxon>
        <taxon>Pyraloidea</taxon>
        <taxon>Pyralidae</taxon>
        <taxon>Phycitinae</taxon>
        <taxon>Dioryctria</taxon>
    </lineage>
</organism>
<name>A0A3Q9NAY6_DIOAB</name>
<feature type="chain" id="PRO_5026700524" evidence="1">
    <location>
        <begin position="17"/>
        <end position="126"/>
    </location>
</feature>
<dbReference type="InterPro" id="IPR036682">
    <property type="entry name" value="OS_D_A10/PebIII_sf"/>
</dbReference>
<dbReference type="InterPro" id="IPR005055">
    <property type="entry name" value="A10/PebIII"/>
</dbReference>
<dbReference type="Pfam" id="PF03392">
    <property type="entry name" value="OS-D"/>
    <property type="match status" value="1"/>
</dbReference>